<keyword evidence="2" id="KW-1185">Reference proteome</keyword>
<proteinExistence type="predicted"/>
<organism evidence="1 2">
    <name type="scientific">Vigna angularis var. angularis</name>
    <dbReference type="NCBI Taxonomy" id="157739"/>
    <lineage>
        <taxon>Eukaryota</taxon>
        <taxon>Viridiplantae</taxon>
        <taxon>Streptophyta</taxon>
        <taxon>Embryophyta</taxon>
        <taxon>Tracheophyta</taxon>
        <taxon>Spermatophyta</taxon>
        <taxon>Magnoliopsida</taxon>
        <taxon>eudicotyledons</taxon>
        <taxon>Gunneridae</taxon>
        <taxon>Pentapetalae</taxon>
        <taxon>rosids</taxon>
        <taxon>fabids</taxon>
        <taxon>Fabales</taxon>
        <taxon>Fabaceae</taxon>
        <taxon>Papilionoideae</taxon>
        <taxon>50 kb inversion clade</taxon>
        <taxon>NPAAA clade</taxon>
        <taxon>indigoferoid/millettioid clade</taxon>
        <taxon>Phaseoleae</taxon>
        <taxon>Vigna</taxon>
    </lineage>
</organism>
<gene>
    <name evidence="1" type="primary">Vigan.08G108900</name>
    <name evidence="1" type="ORF">VIGAN_08108900</name>
</gene>
<feature type="non-terminal residue" evidence="1">
    <location>
        <position position="1"/>
    </location>
</feature>
<accession>A0A0S3SNW5</accession>
<name>A0A0S3SNW5_PHAAN</name>
<dbReference type="AlphaFoldDB" id="A0A0S3SNW5"/>
<protein>
    <submittedName>
        <fullName evidence="1">Uncharacterized protein</fullName>
    </submittedName>
</protein>
<evidence type="ECO:0000313" key="2">
    <source>
        <dbReference type="Proteomes" id="UP000291084"/>
    </source>
</evidence>
<dbReference type="Proteomes" id="UP000291084">
    <property type="component" value="Chromosome 8"/>
</dbReference>
<evidence type="ECO:0000313" key="1">
    <source>
        <dbReference type="EMBL" id="BAT94482.1"/>
    </source>
</evidence>
<sequence>FPSLFFSSLQHFTLTKSSPKSKPYNFLPNKIINTSSCYKVLHPEPLFPPSLLSRLHNERSLFFQFSLFTSTLFLFPVMNPRTIVSGLHAAALNSNALRWRKPMKSHAPRTRRRDEEEALGVERLPEVLEASRRSLNSA</sequence>
<dbReference type="EMBL" id="AP015041">
    <property type="protein sequence ID" value="BAT94482.1"/>
    <property type="molecule type" value="Genomic_DNA"/>
</dbReference>
<reference evidence="1 2" key="1">
    <citation type="journal article" date="2015" name="Sci. Rep.">
        <title>The power of single molecule real-time sequencing technology in the de novo assembly of a eukaryotic genome.</title>
        <authorList>
            <person name="Sakai H."/>
            <person name="Naito K."/>
            <person name="Ogiso-Tanaka E."/>
            <person name="Takahashi Y."/>
            <person name="Iseki K."/>
            <person name="Muto C."/>
            <person name="Satou K."/>
            <person name="Teruya K."/>
            <person name="Shiroma A."/>
            <person name="Shimoji M."/>
            <person name="Hirano T."/>
            <person name="Itoh T."/>
            <person name="Kaga A."/>
            <person name="Tomooka N."/>
        </authorList>
    </citation>
    <scope>NUCLEOTIDE SEQUENCE [LARGE SCALE GENOMIC DNA]</scope>
    <source>
        <strain evidence="2">cv. Shumari</strain>
    </source>
</reference>